<keyword evidence="3 6" id="KW-0812">Transmembrane</keyword>
<evidence type="ECO:0000256" key="6">
    <source>
        <dbReference type="SAM" id="Phobius"/>
    </source>
</evidence>
<dbReference type="PANTHER" id="PTHR34857:SF2">
    <property type="entry name" value="SLL0384 PROTEIN"/>
    <property type="match status" value="1"/>
</dbReference>
<dbReference type="Proteomes" id="UP001501444">
    <property type="component" value="Unassembled WGS sequence"/>
</dbReference>
<evidence type="ECO:0000256" key="2">
    <source>
        <dbReference type="ARBA" id="ARBA00022475"/>
    </source>
</evidence>
<gene>
    <name evidence="7" type="ORF">GCM10010170_047350</name>
</gene>
<reference evidence="7 8" key="1">
    <citation type="journal article" date="2019" name="Int. J. Syst. Evol. Microbiol.">
        <title>The Global Catalogue of Microorganisms (GCM) 10K type strain sequencing project: providing services to taxonomists for standard genome sequencing and annotation.</title>
        <authorList>
            <consortium name="The Broad Institute Genomics Platform"/>
            <consortium name="The Broad Institute Genome Sequencing Center for Infectious Disease"/>
            <person name="Wu L."/>
            <person name="Ma J."/>
        </authorList>
    </citation>
    <scope>NUCLEOTIDE SEQUENCE [LARGE SCALE GENOMIC DNA]</scope>
    <source>
        <strain evidence="7 8">JCM 3272</strain>
    </source>
</reference>
<comment type="caution">
    <text evidence="7">The sequence shown here is derived from an EMBL/GenBank/DDBJ whole genome shotgun (WGS) entry which is preliminary data.</text>
</comment>
<dbReference type="PANTHER" id="PTHR34857">
    <property type="entry name" value="SLL0384 PROTEIN"/>
    <property type="match status" value="1"/>
</dbReference>
<accession>A0ABN3GLU6</accession>
<dbReference type="Pfam" id="PF02361">
    <property type="entry name" value="CbiQ"/>
    <property type="match status" value="1"/>
</dbReference>
<feature type="transmembrane region" description="Helical" evidence="6">
    <location>
        <begin position="220"/>
        <end position="240"/>
    </location>
</feature>
<proteinExistence type="predicted"/>
<keyword evidence="5 6" id="KW-0472">Membrane</keyword>
<feature type="transmembrane region" description="Helical" evidence="6">
    <location>
        <begin position="63"/>
        <end position="80"/>
    </location>
</feature>
<evidence type="ECO:0000313" key="8">
    <source>
        <dbReference type="Proteomes" id="UP001501444"/>
    </source>
</evidence>
<keyword evidence="2" id="KW-1003">Cell membrane</keyword>
<evidence type="ECO:0000256" key="3">
    <source>
        <dbReference type="ARBA" id="ARBA00022692"/>
    </source>
</evidence>
<dbReference type="RefSeq" id="WP_344614657.1">
    <property type="nucleotide sequence ID" value="NZ_BAAARV010000034.1"/>
</dbReference>
<sequence length="241" mass="25361">MSGRGAGGWLARRDATAKLLATLLVTVALMTSLEPVVALTAIGALLAALPLTGVAPAVLWRRGWPLLASAAGVFAFGVLFGERHSPVLAHVAGLDIRQDALGYALRLLAVALPGIVVFATIDPTDLADSLVAHLRVPPRFAIGALAALRLAPLLAEEYRLIRLARRARGTRAGPFSTLFGLLVAAIRRGIRLATAMEARGFDREGPRTIARETRFGWPDALVVVAGVAIAIAVIVLKFAYA</sequence>
<dbReference type="CDD" id="cd16914">
    <property type="entry name" value="EcfT"/>
    <property type="match status" value="1"/>
</dbReference>
<dbReference type="InterPro" id="IPR003339">
    <property type="entry name" value="ABC/ECF_trnsptr_transmembrane"/>
</dbReference>
<protein>
    <submittedName>
        <fullName evidence="7">Energy-coupling factor transporter transmembrane component T</fullName>
    </submittedName>
</protein>
<keyword evidence="4 6" id="KW-1133">Transmembrane helix</keyword>
<name>A0ABN3GLU6_9ACTN</name>
<organism evidence="7 8">
    <name type="scientific">Dactylosporangium salmoneum</name>
    <dbReference type="NCBI Taxonomy" id="53361"/>
    <lineage>
        <taxon>Bacteria</taxon>
        <taxon>Bacillati</taxon>
        <taxon>Actinomycetota</taxon>
        <taxon>Actinomycetes</taxon>
        <taxon>Micromonosporales</taxon>
        <taxon>Micromonosporaceae</taxon>
        <taxon>Dactylosporangium</taxon>
    </lineage>
</organism>
<dbReference type="InterPro" id="IPR051611">
    <property type="entry name" value="ECF_transporter_component"/>
</dbReference>
<feature type="transmembrane region" description="Helical" evidence="6">
    <location>
        <begin position="100"/>
        <end position="121"/>
    </location>
</feature>
<evidence type="ECO:0000256" key="1">
    <source>
        <dbReference type="ARBA" id="ARBA00004141"/>
    </source>
</evidence>
<evidence type="ECO:0000256" key="5">
    <source>
        <dbReference type="ARBA" id="ARBA00023136"/>
    </source>
</evidence>
<keyword evidence="8" id="KW-1185">Reference proteome</keyword>
<evidence type="ECO:0000313" key="7">
    <source>
        <dbReference type="EMBL" id="GAA2355078.1"/>
    </source>
</evidence>
<dbReference type="EMBL" id="BAAARV010000034">
    <property type="protein sequence ID" value="GAA2355078.1"/>
    <property type="molecule type" value="Genomic_DNA"/>
</dbReference>
<evidence type="ECO:0000256" key="4">
    <source>
        <dbReference type="ARBA" id="ARBA00022989"/>
    </source>
</evidence>
<comment type="subcellular location">
    <subcellularLocation>
        <location evidence="1">Membrane</location>
        <topology evidence="1">Multi-pass membrane protein</topology>
    </subcellularLocation>
</comment>